<evidence type="ECO:0000256" key="4">
    <source>
        <dbReference type="ARBA" id="ARBA00022840"/>
    </source>
</evidence>
<name>A0ABW1D252_9ACTN</name>
<dbReference type="PROSITE" id="PS50011">
    <property type="entry name" value="PROTEIN_KINASE_DOM"/>
    <property type="match status" value="1"/>
</dbReference>
<dbReference type="PROSITE" id="PS00108">
    <property type="entry name" value="PROTEIN_KINASE_ST"/>
    <property type="match status" value="1"/>
</dbReference>
<feature type="domain" description="Protein kinase" evidence="7">
    <location>
        <begin position="15"/>
        <end position="268"/>
    </location>
</feature>
<keyword evidence="1 8" id="KW-0808">Transferase</keyword>
<evidence type="ECO:0000259" key="7">
    <source>
        <dbReference type="PROSITE" id="PS50011"/>
    </source>
</evidence>
<keyword evidence="6" id="KW-0472">Membrane</keyword>
<dbReference type="CDD" id="cd14014">
    <property type="entry name" value="STKc_PknB_like"/>
    <property type="match status" value="1"/>
</dbReference>
<proteinExistence type="predicted"/>
<evidence type="ECO:0000256" key="1">
    <source>
        <dbReference type="ARBA" id="ARBA00022679"/>
    </source>
</evidence>
<evidence type="ECO:0000313" key="9">
    <source>
        <dbReference type="Proteomes" id="UP001596058"/>
    </source>
</evidence>
<dbReference type="PANTHER" id="PTHR43289:SF34">
    <property type="entry name" value="SERINE_THREONINE-PROTEIN KINASE YBDM-RELATED"/>
    <property type="match status" value="1"/>
</dbReference>
<keyword evidence="6" id="KW-0812">Transmembrane</keyword>
<evidence type="ECO:0000313" key="8">
    <source>
        <dbReference type="EMBL" id="MFC5831040.1"/>
    </source>
</evidence>
<feature type="region of interest" description="Disordered" evidence="5">
    <location>
        <begin position="368"/>
        <end position="393"/>
    </location>
</feature>
<evidence type="ECO:0000256" key="3">
    <source>
        <dbReference type="ARBA" id="ARBA00022777"/>
    </source>
</evidence>
<accession>A0ABW1D252</accession>
<feature type="region of interest" description="Disordered" evidence="5">
    <location>
        <begin position="306"/>
        <end position="336"/>
    </location>
</feature>
<comment type="caution">
    <text evidence="8">The sequence shown here is derived from an EMBL/GenBank/DDBJ whole genome shotgun (WGS) entry which is preliminary data.</text>
</comment>
<dbReference type="InterPro" id="IPR000719">
    <property type="entry name" value="Prot_kinase_dom"/>
</dbReference>
<evidence type="ECO:0000256" key="5">
    <source>
        <dbReference type="SAM" id="MobiDB-lite"/>
    </source>
</evidence>
<dbReference type="Gene3D" id="3.30.200.20">
    <property type="entry name" value="Phosphorylase Kinase, domain 1"/>
    <property type="match status" value="1"/>
</dbReference>
<keyword evidence="6" id="KW-1133">Transmembrane helix</keyword>
<dbReference type="Gene3D" id="1.10.510.10">
    <property type="entry name" value="Transferase(Phosphotransferase) domain 1"/>
    <property type="match status" value="1"/>
</dbReference>
<keyword evidence="9" id="KW-1185">Reference proteome</keyword>
<dbReference type="InterPro" id="IPR011009">
    <property type="entry name" value="Kinase-like_dom_sf"/>
</dbReference>
<dbReference type="GO" id="GO:0004674">
    <property type="term" value="F:protein serine/threonine kinase activity"/>
    <property type="evidence" value="ECO:0007669"/>
    <property type="project" value="UniProtKB-EC"/>
</dbReference>
<keyword evidence="3 8" id="KW-0418">Kinase</keyword>
<evidence type="ECO:0000256" key="6">
    <source>
        <dbReference type="SAM" id="Phobius"/>
    </source>
</evidence>
<feature type="compositionally biased region" description="Low complexity" evidence="5">
    <location>
        <begin position="368"/>
        <end position="391"/>
    </location>
</feature>
<feature type="transmembrane region" description="Helical" evidence="6">
    <location>
        <begin position="342"/>
        <end position="362"/>
    </location>
</feature>
<dbReference type="RefSeq" id="WP_379520519.1">
    <property type="nucleotide sequence ID" value="NZ_JBHSPA010000060.1"/>
</dbReference>
<dbReference type="PANTHER" id="PTHR43289">
    <property type="entry name" value="MITOGEN-ACTIVATED PROTEIN KINASE KINASE KINASE 20-RELATED"/>
    <property type="match status" value="1"/>
</dbReference>
<sequence>MPELRADDPQWLGRYQLSRRLGQGGQGVVYLAHAPGGAQVAVKLMHAGLSGDPEVRRRFHGEVEAVRRVAAFCTAQLLDADLDGDRPYLVSEYVEGPSLGEHVIAKGPRLGGSLHRLAIGTATALGAIHRAGVVHRDFKPQNVLLGLDGPRVIDFGVSRLMDAAATSTGVSLGTPAYLSPERIQGESAGPAADLWAWGLTVAYTATGRHAYMADTYQEVLARILYGKPDLRGMSGRLREIVEGCLARDPGERPDAEEVLRWLLGHDTDDVLRTGAQAATGPGSRPVMDPGAPVVLDADLPGVVEEARQAGDTSPPSQPDTGPPTGPPSGPPSGRRGWRGFRVGAVVAAVAVVVTGGVLWAVGAQRAGSVEPSRSISSSSFSPSSVPSSSAPQTTAALDLNGTWTGSAEHPTAKRIFPVELRLRSTGSSTMRWGADLHCSGRLKPAGTALTFVLDQVKGDMCYPGTLRLVPSAGPDQVAVHVTRKGEDEITYSGKVFRDS</sequence>
<dbReference type="EC" id="2.7.11.1" evidence="8"/>
<keyword evidence="2" id="KW-0547">Nucleotide-binding</keyword>
<dbReference type="SUPFAM" id="SSF56112">
    <property type="entry name" value="Protein kinase-like (PK-like)"/>
    <property type="match status" value="1"/>
</dbReference>
<reference evidence="9" key="1">
    <citation type="journal article" date="2019" name="Int. J. Syst. Evol. Microbiol.">
        <title>The Global Catalogue of Microorganisms (GCM) 10K type strain sequencing project: providing services to taxonomists for standard genome sequencing and annotation.</title>
        <authorList>
            <consortium name="The Broad Institute Genomics Platform"/>
            <consortium name="The Broad Institute Genome Sequencing Center for Infectious Disease"/>
            <person name="Wu L."/>
            <person name="Ma J."/>
        </authorList>
    </citation>
    <scope>NUCLEOTIDE SEQUENCE [LARGE SCALE GENOMIC DNA]</scope>
    <source>
        <strain evidence="9">CCUG 53903</strain>
    </source>
</reference>
<keyword evidence="4" id="KW-0067">ATP-binding</keyword>
<gene>
    <name evidence="8" type="ORF">ACFPZ3_44920</name>
</gene>
<organism evidence="8 9">
    <name type="scientific">Nonomuraea insulae</name>
    <dbReference type="NCBI Taxonomy" id="1616787"/>
    <lineage>
        <taxon>Bacteria</taxon>
        <taxon>Bacillati</taxon>
        <taxon>Actinomycetota</taxon>
        <taxon>Actinomycetes</taxon>
        <taxon>Streptosporangiales</taxon>
        <taxon>Streptosporangiaceae</taxon>
        <taxon>Nonomuraea</taxon>
    </lineage>
</organism>
<feature type="compositionally biased region" description="Pro residues" evidence="5">
    <location>
        <begin position="315"/>
        <end position="330"/>
    </location>
</feature>
<dbReference type="InterPro" id="IPR008271">
    <property type="entry name" value="Ser/Thr_kinase_AS"/>
</dbReference>
<protein>
    <submittedName>
        <fullName evidence="8">Serine/threonine-protein kinase</fullName>
        <ecNumber evidence="8">2.7.11.1</ecNumber>
    </submittedName>
</protein>
<feature type="region of interest" description="Disordered" evidence="5">
    <location>
        <begin position="274"/>
        <end position="294"/>
    </location>
</feature>
<dbReference type="EMBL" id="JBHSPA010000060">
    <property type="protein sequence ID" value="MFC5831040.1"/>
    <property type="molecule type" value="Genomic_DNA"/>
</dbReference>
<dbReference type="Pfam" id="PF00069">
    <property type="entry name" value="Pkinase"/>
    <property type="match status" value="1"/>
</dbReference>
<evidence type="ECO:0000256" key="2">
    <source>
        <dbReference type="ARBA" id="ARBA00022741"/>
    </source>
</evidence>
<dbReference type="Proteomes" id="UP001596058">
    <property type="component" value="Unassembled WGS sequence"/>
</dbReference>